<comment type="caution">
    <text evidence="1">The sequence shown here is derived from an EMBL/GenBank/DDBJ whole genome shotgun (WGS) entry which is preliminary data.</text>
</comment>
<gene>
    <name evidence="1" type="ORF">BpHYR1_051562</name>
</gene>
<evidence type="ECO:0000313" key="1">
    <source>
        <dbReference type="EMBL" id="RNA24586.1"/>
    </source>
</evidence>
<reference evidence="1 2" key="1">
    <citation type="journal article" date="2018" name="Sci. Rep.">
        <title>Genomic signatures of local adaptation to the degree of environmental predictability in rotifers.</title>
        <authorList>
            <person name="Franch-Gras L."/>
            <person name="Hahn C."/>
            <person name="Garcia-Roger E.M."/>
            <person name="Carmona M.J."/>
            <person name="Serra M."/>
            <person name="Gomez A."/>
        </authorList>
    </citation>
    <scope>NUCLEOTIDE SEQUENCE [LARGE SCALE GENOMIC DNA]</scope>
    <source>
        <strain evidence="1">HYR1</strain>
    </source>
</reference>
<organism evidence="1 2">
    <name type="scientific">Brachionus plicatilis</name>
    <name type="common">Marine rotifer</name>
    <name type="synonym">Brachionus muelleri</name>
    <dbReference type="NCBI Taxonomy" id="10195"/>
    <lineage>
        <taxon>Eukaryota</taxon>
        <taxon>Metazoa</taxon>
        <taxon>Spiralia</taxon>
        <taxon>Gnathifera</taxon>
        <taxon>Rotifera</taxon>
        <taxon>Eurotatoria</taxon>
        <taxon>Monogononta</taxon>
        <taxon>Pseudotrocha</taxon>
        <taxon>Ploima</taxon>
        <taxon>Brachionidae</taxon>
        <taxon>Brachionus</taxon>
    </lineage>
</organism>
<name>A0A3M7RM20_BRAPC</name>
<evidence type="ECO:0000313" key="2">
    <source>
        <dbReference type="Proteomes" id="UP000276133"/>
    </source>
</evidence>
<sequence>MNIIDLGASVEPSSVSGLSKILKGVHSVLNRKIEIKNPDKIDVVRQRKLRFVWLNGFFERGTNEWLRLLVTDGANVRSIL</sequence>
<proteinExistence type="predicted"/>
<keyword evidence="2" id="KW-1185">Reference proteome</keyword>
<dbReference type="AlphaFoldDB" id="A0A3M7RM20"/>
<protein>
    <submittedName>
        <fullName evidence="1">Uncharacterized protein</fullName>
    </submittedName>
</protein>
<accession>A0A3M7RM20</accession>
<dbReference type="EMBL" id="REGN01003094">
    <property type="protein sequence ID" value="RNA24586.1"/>
    <property type="molecule type" value="Genomic_DNA"/>
</dbReference>
<dbReference type="Proteomes" id="UP000276133">
    <property type="component" value="Unassembled WGS sequence"/>
</dbReference>